<evidence type="ECO:0000256" key="4">
    <source>
        <dbReference type="ARBA" id="ARBA00023172"/>
    </source>
</evidence>
<feature type="active site" description="O-(5'-phospho-DNA)-serine intermediate" evidence="5 6">
    <location>
        <position position="9"/>
    </location>
</feature>
<dbReference type="InterPro" id="IPR006118">
    <property type="entry name" value="Recombinase_CS"/>
</dbReference>
<dbReference type="InterPro" id="IPR036162">
    <property type="entry name" value="Resolvase-like_N_sf"/>
</dbReference>
<dbReference type="InterPro" id="IPR050639">
    <property type="entry name" value="SSR_resolvase"/>
</dbReference>
<reference evidence="9 10" key="1">
    <citation type="submission" date="2014-06" db="EMBL/GenBank/DDBJ databases">
        <title>Draft genome sequence of the putrescine producing strain Lactococcus lactis subsp cremoris GE214.</title>
        <authorList>
            <person name="Ladero V."/>
            <person name="Linares D.M."/>
            <person name="del Rio B."/>
            <person name="Mayo B."/>
            <person name="Martin M.C."/>
            <person name="Fernandez M."/>
            <person name="Alvarez M.A."/>
        </authorList>
    </citation>
    <scope>NUCLEOTIDE SEQUENCE [LARGE SCALE GENOMIC DNA]</scope>
    <source>
        <strain evidence="9 10">GE214</strain>
    </source>
</reference>
<evidence type="ECO:0000256" key="7">
    <source>
        <dbReference type="SAM" id="MobiDB-lite"/>
    </source>
</evidence>
<name>A0A084A9Z8_LACLC</name>
<dbReference type="Gene3D" id="3.40.50.1390">
    <property type="entry name" value="Resolvase, N-terminal catalytic domain"/>
    <property type="match status" value="1"/>
</dbReference>
<evidence type="ECO:0000256" key="5">
    <source>
        <dbReference type="PIRSR" id="PIRSR606118-50"/>
    </source>
</evidence>
<sequence>MKYGYARVSTNEQDLANQLEQLKNAGAEKIYSEKYTGTKRDRPKLDELLSILSEGDELIVAKLDRLSRSVQQGTELISELQEKDVVVNILNMGRIDRTPNGSLMLNMFLAFAQFERDMIVQRTQEGREYQRQHNPNYRDGRKPKKTTQQIKEILDYLRVHTYTETARLFELDKSTIVRYKQRYGQNKK</sequence>
<organism evidence="9 10">
    <name type="scientific">Lactococcus cremoris subsp. cremoris GE214</name>
    <dbReference type="NCBI Taxonomy" id="1415168"/>
    <lineage>
        <taxon>Bacteria</taxon>
        <taxon>Bacillati</taxon>
        <taxon>Bacillota</taxon>
        <taxon>Bacilli</taxon>
        <taxon>Lactobacillales</taxon>
        <taxon>Streptococcaceae</taxon>
        <taxon>Lactococcus</taxon>
        <taxon>Lactococcus cremoris subsp. cremoris</taxon>
    </lineage>
</organism>
<evidence type="ECO:0000259" key="8">
    <source>
        <dbReference type="PROSITE" id="PS51736"/>
    </source>
</evidence>
<keyword evidence="2" id="KW-0229">DNA integration</keyword>
<feature type="domain" description="Resolvase/invertase-type recombinase catalytic" evidence="8">
    <location>
        <begin position="1"/>
        <end position="134"/>
    </location>
</feature>
<dbReference type="Proteomes" id="UP000028401">
    <property type="component" value="Unassembled WGS sequence"/>
</dbReference>
<dbReference type="InterPro" id="IPR006119">
    <property type="entry name" value="Resolv_N"/>
</dbReference>
<comment type="caution">
    <text evidence="9">The sequence shown here is derived from an EMBL/GenBank/DDBJ whole genome shotgun (WGS) entry which is preliminary data.</text>
</comment>
<dbReference type="SUPFAM" id="SSF53041">
    <property type="entry name" value="Resolvase-like"/>
    <property type="match status" value="1"/>
</dbReference>
<dbReference type="EMBL" id="AZSI01000073">
    <property type="protein sequence ID" value="KEY62127.1"/>
    <property type="molecule type" value="Genomic_DNA"/>
</dbReference>
<proteinExistence type="inferred from homology"/>
<dbReference type="GO" id="GO:0015074">
    <property type="term" value="P:DNA integration"/>
    <property type="evidence" value="ECO:0007669"/>
    <property type="project" value="UniProtKB-KW"/>
</dbReference>
<evidence type="ECO:0000313" key="10">
    <source>
        <dbReference type="Proteomes" id="UP000028401"/>
    </source>
</evidence>
<evidence type="ECO:0000313" key="9">
    <source>
        <dbReference type="EMBL" id="KEY62127.1"/>
    </source>
</evidence>
<evidence type="ECO:0000256" key="1">
    <source>
        <dbReference type="ARBA" id="ARBA00009913"/>
    </source>
</evidence>
<evidence type="ECO:0000256" key="2">
    <source>
        <dbReference type="ARBA" id="ARBA00022908"/>
    </source>
</evidence>
<dbReference type="PROSITE" id="PS00397">
    <property type="entry name" value="RECOMBINASES_1"/>
    <property type="match status" value="1"/>
</dbReference>
<dbReference type="PROSITE" id="PS51736">
    <property type="entry name" value="RECOMBINASES_3"/>
    <property type="match status" value="1"/>
</dbReference>
<dbReference type="Pfam" id="PF00239">
    <property type="entry name" value="Resolvase"/>
    <property type="match status" value="1"/>
</dbReference>
<dbReference type="AlphaFoldDB" id="A0A084A9Z8"/>
<dbReference type="PANTHER" id="PTHR30461">
    <property type="entry name" value="DNA-INVERTASE FROM LAMBDOID PROPHAGE"/>
    <property type="match status" value="1"/>
</dbReference>
<dbReference type="RefSeq" id="WP_003130773.1">
    <property type="nucleotide sequence ID" value="NZ_AZSI01000073.1"/>
</dbReference>
<evidence type="ECO:0000256" key="6">
    <source>
        <dbReference type="PROSITE-ProRule" id="PRU10137"/>
    </source>
</evidence>
<feature type="region of interest" description="Disordered" evidence="7">
    <location>
        <begin position="126"/>
        <end position="146"/>
    </location>
</feature>
<dbReference type="SMART" id="SM00857">
    <property type="entry name" value="Resolvase"/>
    <property type="match status" value="1"/>
</dbReference>
<keyword evidence="3" id="KW-0238">DNA-binding</keyword>
<dbReference type="GO" id="GO:0003677">
    <property type="term" value="F:DNA binding"/>
    <property type="evidence" value="ECO:0007669"/>
    <property type="project" value="UniProtKB-KW"/>
</dbReference>
<gene>
    <name evidence="9" type="ORF">U725_01736</name>
</gene>
<protein>
    <submittedName>
        <fullName evidence="9">Resolvase</fullName>
    </submittedName>
</protein>
<feature type="compositionally biased region" description="Basic and acidic residues" evidence="7">
    <location>
        <begin position="126"/>
        <end position="140"/>
    </location>
</feature>
<dbReference type="CDD" id="cd03768">
    <property type="entry name" value="SR_ResInv"/>
    <property type="match status" value="1"/>
</dbReference>
<dbReference type="PATRIC" id="fig|1415168.3.peg.1801"/>
<dbReference type="GO" id="GO:0000150">
    <property type="term" value="F:DNA strand exchange activity"/>
    <property type="evidence" value="ECO:0007669"/>
    <property type="project" value="InterPro"/>
</dbReference>
<comment type="similarity">
    <text evidence="1">Belongs to the site-specific recombinase resolvase family.</text>
</comment>
<evidence type="ECO:0000256" key="3">
    <source>
        <dbReference type="ARBA" id="ARBA00023125"/>
    </source>
</evidence>
<dbReference type="PROSITE" id="PS00398">
    <property type="entry name" value="RECOMBINASES_2"/>
    <property type="match status" value="1"/>
</dbReference>
<accession>A0A084A9Z8</accession>
<keyword evidence="4" id="KW-0233">DNA recombination</keyword>
<dbReference type="PANTHER" id="PTHR30461:SF26">
    <property type="entry name" value="RESOLVASE HOMOLOG YNEB"/>
    <property type="match status" value="1"/>
</dbReference>